<dbReference type="AlphaFoldDB" id="A0A1S8AXI1"/>
<feature type="transmembrane region" description="Helical" evidence="5">
    <location>
        <begin position="171"/>
        <end position="194"/>
    </location>
</feature>
<dbReference type="RefSeq" id="WP_076146004.1">
    <property type="nucleotide sequence ID" value="NZ_LWLN01000001.1"/>
</dbReference>
<feature type="transmembrane region" description="Helical" evidence="5">
    <location>
        <begin position="35"/>
        <end position="53"/>
    </location>
</feature>
<evidence type="ECO:0000313" key="8">
    <source>
        <dbReference type="Proteomes" id="UP000189370"/>
    </source>
</evidence>
<dbReference type="PANTHER" id="PTHR39535:SF2">
    <property type="entry name" value="HTTM DOMAIN-CONTAINING PROTEIN"/>
    <property type="match status" value="1"/>
</dbReference>
<feature type="transmembrane region" description="Helical" evidence="5">
    <location>
        <begin position="259"/>
        <end position="288"/>
    </location>
</feature>
<evidence type="ECO:0000313" key="7">
    <source>
        <dbReference type="EMBL" id="OLZ41317.1"/>
    </source>
</evidence>
<dbReference type="STRING" id="301967.A6E15_10105"/>
<dbReference type="Proteomes" id="UP000189370">
    <property type="component" value="Unassembled WGS sequence"/>
</dbReference>
<dbReference type="InterPro" id="IPR053934">
    <property type="entry name" value="HTTM_dom"/>
</dbReference>
<feature type="transmembrane region" description="Helical" evidence="5">
    <location>
        <begin position="234"/>
        <end position="252"/>
    </location>
</feature>
<feature type="transmembrane region" description="Helical" evidence="5">
    <location>
        <begin position="206"/>
        <end position="228"/>
    </location>
</feature>
<keyword evidence="4 5" id="KW-0472">Membrane</keyword>
<name>A0A1S8AXI1_9EURY</name>
<feature type="domain" description="HTTM-like" evidence="6">
    <location>
        <begin position="28"/>
        <end position="296"/>
    </location>
</feature>
<accession>A0A1S8AXI1</accession>
<dbReference type="OrthoDB" id="327281at2157"/>
<protein>
    <submittedName>
        <fullName evidence="7">Deoxyribonuclease HsdR</fullName>
    </submittedName>
</protein>
<dbReference type="InterPro" id="IPR052964">
    <property type="entry name" value="Sporulation_signal_mat"/>
</dbReference>
<dbReference type="EMBL" id="LWLN01000001">
    <property type="protein sequence ID" value="OLZ41317.1"/>
    <property type="molecule type" value="Genomic_DNA"/>
</dbReference>
<comment type="caution">
    <text evidence="7">The sequence shown here is derived from an EMBL/GenBank/DDBJ whole genome shotgun (WGS) entry which is preliminary data.</text>
</comment>
<evidence type="ECO:0000259" key="6">
    <source>
        <dbReference type="SMART" id="SM00752"/>
    </source>
</evidence>
<dbReference type="GO" id="GO:0012505">
    <property type="term" value="C:endomembrane system"/>
    <property type="evidence" value="ECO:0007669"/>
    <property type="project" value="UniProtKB-SubCell"/>
</dbReference>
<dbReference type="SMART" id="SM00752">
    <property type="entry name" value="HTTM"/>
    <property type="match status" value="1"/>
</dbReference>
<evidence type="ECO:0000256" key="1">
    <source>
        <dbReference type="ARBA" id="ARBA00004127"/>
    </source>
</evidence>
<dbReference type="Pfam" id="PF05090">
    <property type="entry name" value="HTTM"/>
    <property type="match status" value="1"/>
</dbReference>
<keyword evidence="8" id="KW-1185">Reference proteome</keyword>
<evidence type="ECO:0000256" key="2">
    <source>
        <dbReference type="ARBA" id="ARBA00022692"/>
    </source>
</evidence>
<dbReference type="InterPro" id="IPR011020">
    <property type="entry name" value="HTTM-like"/>
</dbReference>
<keyword evidence="3 5" id="KW-1133">Transmembrane helix</keyword>
<evidence type="ECO:0000256" key="5">
    <source>
        <dbReference type="SAM" id="Phobius"/>
    </source>
</evidence>
<gene>
    <name evidence="7" type="ORF">A6E15_10105</name>
</gene>
<reference evidence="8" key="1">
    <citation type="submission" date="2016-04" db="EMBL/GenBank/DDBJ databases">
        <authorList>
            <person name="Chen S.-C."/>
            <person name="Lai M.-C."/>
        </authorList>
    </citation>
    <scope>NUCLEOTIDE SEQUENCE [LARGE SCALE GENOMIC DNA]</scope>
    <source>
        <strain evidence="8">AB14</strain>
    </source>
</reference>
<dbReference type="PANTHER" id="PTHR39535">
    <property type="entry name" value="SPORULATION-DELAYING PROTEIN SDPB"/>
    <property type="match status" value="1"/>
</dbReference>
<proteinExistence type="predicted"/>
<sequence>MPRQLSITDVRRRLSSGADRVAAGIERRFAIDARALAAFRIAIGLLLLADLALRARNLEAFYTDAGVLPRRALFSDYSQVYSLHALSGEAWAIALLFVLAGGFALALTVGYRTRLATVCSWLLLVSLHARNPMVLNGGDTLLRLLVFWAMFLPLSERWAVDARRPEAARATVANVATMALLLQVVVMYVSNAIHKSRGELWFDGEAVAYVFSLDYMFTYLLGDVLTAYPGLLRLTTYLWVALLVCTPLLLLLTGWPRAALAAAFAGMHLGMLVTMRIGLFPLVVVAALVPFFPPVVWDKLAAAIARVGLVGPLRNAVERLRRLRLERSMADVVGTAVVPSHRFLTAGVARGRSLLSTAVPAVFLVLVLLSNAQALGYTQVPDAGETALEATETDQSWRMFAPEPLRTDGWFHAPADLENGSRVDAMHRSAINWNPPPSHADVYPTTRWRKYLANVESGDNENHQSYVSNYLCERWNDDQQTDIERLELYYMAQRSDPYNETEPVTSIKLREYDCDGAFVQD</sequence>
<keyword evidence="2 5" id="KW-0812">Transmembrane</keyword>
<organism evidence="7 8">
    <name type="scientific">Natrinema saccharevitans</name>
    <dbReference type="NCBI Taxonomy" id="301967"/>
    <lineage>
        <taxon>Archaea</taxon>
        <taxon>Methanobacteriati</taxon>
        <taxon>Methanobacteriota</taxon>
        <taxon>Stenosarchaea group</taxon>
        <taxon>Halobacteria</taxon>
        <taxon>Halobacteriales</taxon>
        <taxon>Natrialbaceae</taxon>
        <taxon>Natrinema</taxon>
    </lineage>
</organism>
<comment type="subcellular location">
    <subcellularLocation>
        <location evidence="1">Endomembrane system</location>
        <topology evidence="1">Multi-pass membrane protein</topology>
    </subcellularLocation>
</comment>
<feature type="transmembrane region" description="Helical" evidence="5">
    <location>
        <begin position="90"/>
        <end position="111"/>
    </location>
</feature>
<evidence type="ECO:0000256" key="4">
    <source>
        <dbReference type="ARBA" id="ARBA00023136"/>
    </source>
</evidence>
<evidence type="ECO:0000256" key="3">
    <source>
        <dbReference type="ARBA" id="ARBA00022989"/>
    </source>
</evidence>